<protein>
    <submittedName>
        <fullName evidence="5">Calcineurin-like phosphoesterase</fullName>
    </submittedName>
</protein>
<keyword evidence="6" id="KW-1185">Reference proteome</keyword>
<dbReference type="GO" id="GO:0008758">
    <property type="term" value="F:UDP-2,3-diacylglucosamine hydrolase activity"/>
    <property type="evidence" value="ECO:0007669"/>
    <property type="project" value="TreeGrafter"/>
</dbReference>
<feature type="region of interest" description="Disordered" evidence="3">
    <location>
        <begin position="1"/>
        <end position="21"/>
    </location>
</feature>
<dbReference type="GO" id="GO:0016020">
    <property type="term" value="C:membrane"/>
    <property type="evidence" value="ECO:0007669"/>
    <property type="project" value="GOC"/>
</dbReference>
<keyword evidence="1" id="KW-0479">Metal-binding</keyword>
<evidence type="ECO:0000313" key="5">
    <source>
        <dbReference type="EMBL" id="EMI52054.1"/>
    </source>
</evidence>
<reference evidence="5 6" key="1">
    <citation type="journal article" date="2013" name="Mar. Genomics">
        <title>Expression of sulfatases in Rhodopirellula baltica and the diversity of sulfatases in the genus Rhodopirellula.</title>
        <authorList>
            <person name="Wegner C.E."/>
            <person name="Richter-Heitmann T."/>
            <person name="Klindworth A."/>
            <person name="Klockow C."/>
            <person name="Richter M."/>
            <person name="Achstetter T."/>
            <person name="Glockner F.O."/>
            <person name="Harder J."/>
        </authorList>
    </citation>
    <scope>NUCLEOTIDE SEQUENCE [LARGE SCALE GENOMIC DNA]</scope>
    <source>
        <strain evidence="5 6">SM41</strain>
    </source>
</reference>
<dbReference type="PANTHER" id="PTHR31302:SF31">
    <property type="entry name" value="PHOSPHODIESTERASE YAEI"/>
    <property type="match status" value="1"/>
</dbReference>
<dbReference type="PANTHER" id="PTHR31302">
    <property type="entry name" value="TRANSMEMBRANE PROTEIN WITH METALLOPHOSPHOESTERASE DOMAIN-RELATED"/>
    <property type="match status" value="1"/>
</dbReference>
<dbReference type="SUPFAM" id="SSF56300">
    <property type="entry name" value="Metallo-dependent phosphatases"/>
    <property type="match status" value="1"/>
</dbReference>
<dbReference type="Proteomes" id="UP000011885">
    <property type="component" value="Unassembled WGS sequence"/>
</dbReference>
<comment type="caution">
    <text evidence="5">The sequence shown here is derived from an EMBL/GenBank/DDBJ whole genome shotgun (WGS) entry which is preliminary data.</text>
</comment>
<dbReference type="InterPro" id="IPR029052">
    <property type="entry name" value="Metallo-depent_PP-like"/>
</dbReference>
<dbReference type="GO" id="GO:0046872">
    <property type="term" value="F:metal ion binding"/>
    <property type="evidence" value="ECO:0007669"/>
    <property type="project" value="UniProtKB-KW"/>
</dbReference>
<feature type="domain" description="Calcineurin-like phosphoesterase" evidence="4">
    <location>
        <begin position="51"/>
        <end position="283"/>
    </location>
</feature>
<dbReference type="EMBL" id="ANOH01000452">
    <property type="protein sequence ID" value="EMI52054.1"/>
    <property type="molecule type" value="Genomic_DNA"/>
</dbReference>
<dbReference type="PATRIC" id="fig|1263870.3.peg.6883"/>
<dbReference type="GO" id="GO:0009245">
    <property type="term" value="P:lipid A biosynthetic process"/>
    <property type="evidence" value="ECO:0007669"/>
    <property type="project" value="TreeGrafter"/>
</dbReference>
<sequence length="328" mass="36596">MKTRSRRRNVGGSPDSPAEGTSFFTRTVTALLRRISPASSTDVDDRASQQKIAWITDPHFDHAKLETWRLWADEVLAHRPDALVLTGDLSEGDDVSYQLRCIADTFDRPIYFVLGNHDFYGKSIGDTRRQIIELCREIDHLHYLTDCAPVQLAENAALVGDDGWGDATEGDYKNTTVRLNDFQLITDFQTSPPDSWQSILQQEGRLSGERLAAKLAALPSTINHVLIATHVPPFRESCWYEGRTTDDNWAPFFVCGGVAAALRAAAEQNPDRMHTVLCGHTHHDGDAEILPNLIVHTGYSRYGTLDIESMIDVTSDGFHVPRTHHTSS</sequence>
<gene>
    <name evidence="5" type="ORF">RSSM_06499</name>
</gene>
<evidence type="ECO:0000256" key="3">
    <source>
        <dbReference type="SAM" id="MobiDB-lite"/>
    </source>
</evidence>
<evidence type="ECO:0000256" key="1">
    <source>
        <dbReference type="ARBA" id="ARBA00022723"/>
    </source>
</evidence>
<dbReference type="Pfam" id="PF00149">
    <property type="entry name" value="Metallophos"/>
    <property type="match status" value="1"/>
</dbReference>
<dbReference type="InterPro" id="IPR051158">
    <property type="entry name" value="Metallophosphoesterase_sf"/>
</dbReference>
<proteinExistence type="predicted"/>
<evidence type="ECO:0000313" key="6">
    <source>
        <dbReference type="Proteomes" id="UP000011885"/>
    </source>
</evidence>
<dbReference type="AlphaFoldDB" id="M5TSL5"/>
<evidence type="ECO:0000259" key="4">
    <source>
        <dbReference type="Pfam" id="PF00149"/>
    </source>
</evidence>
<keyword evidence="2" id="KW-0378">Hydrolase</keyword>
<organism evidence="5 6">
    <name type="scientific">Rhodopirellula sallentina SM41</name>
    <dbReference type="NCBI Taxonomy" id="1263870"/>
    <lineage>
        <taxon>Bacteria</taxon>
        <taxon>Pseudomonadati</taxon>
        <taxon>Planctomycetota</taxon>
        <taxon>Planctomycetia</taxon>
        <taxon>Pirellulales</taxon>
        <taxon>Pirellulaceae</taxon>
        <taxon>Rhodopirellula</taxon>
    </lineage>
</organism>
<accession>M5TSL5</accession>
<dbReference type="Gene3D" id="3.60.21.10">
    <property type="match status" value="1"/>
</dbReference>
<name>M5TSL5_9BACT</name>
<dbReference type="InterPro" id="IPR004843">
    <property type="entry name" value="Calcineurin-like_PHP"/>
</dbReference>
<evidence type="ECO:0000256" key="2">
    <source>
        <dbReference type="ARBA" id="ARBA00022801"/>
    </source>
</evidence>